<dbReference type="EMBL" id="JAQNZF010000020">
    <property type="protein sequence ID" value="MDC2743599.1"/>
    <property type="molecule type" value="Genomic_DNA"/>
</dbReference>
<evidence type="ECO:0000256" key="9">
    <source>
        <dbReference type="PIRSR" id="PIRSR601233-1"/>
    </source>
</evidence>
<evidence type="ECO:0000256" key="11">
    <source>
        <dbReference type="PIRSR" id="PIRSR601233-3"/>
    </source>
</evidence>
<gene>
    <name evidence="14" type="ORF">DW206_08775</name>
    <name evidence="12" type="ORF">F3B98_15240</name>
    <name evidence="13" type="ORF">PO382_15350</name>
</gene>
<name>A0A139L3A6_BACOV</name>
<keyword evidence="5" id="KW-0692">RNA repair</keyword>
<keyword evidence="7 11" id="KW-0464">Manganese</keyword>
<feature type="binding site" evidence="11">
    <location>
        <position position="72"/>
    </location>
    <ligand>
        <name>Mn(2+)</name>
        <dbReference type="ChEBI" id="CHEBI:29035"/>
        <label>1</label>
    </ligand>
</feature>
<evidence type="ECO:0000313" key="15">
    <source>
        <dbReference type="Proteomes" id="UP000283329"/>
    </source>
</evidence>
<evidence type="ECO:0000313" key="12">
    <source>
        <dbReference type="EMBL" id="KAA4663290.1"/>
    </source>
</evidence>
<keyword evidence="2" id="KW-0436">Ligase</keyword>
<evidence type="ECO:0000256" key="4">
    <source>
        <dbReference type="ARBA" id="ARBA00022741"/>
    </source>
</evidence>
<evidence type="ECO:0000256" key="10">
    <source>
        <dbReference type="PIRSR" id="PIRSR601233-2"/>
    </source>
</evidence>
<dbReference type="RefSeq" id="WP_004308868.1">
    <property type="nucleotide sequence ID" value="NZ_CAXTIO010000018.1"/>
</dbReference>
<evidence type="ECO:0000256" key="3">
    <source>
        <dbReference type="ARBA" id="ARBA00022723"/>
    </source>
</evidence>
<reference evidence="13" key="3">
    <citation type="submission" date="2022-10" db="EMBL/GenBank/DDBJ databases">
        <title>Human gut microbiome strain richness.</title>
        <authorList>
            <person name="Chen-Liaw A."/>
        </authorList>
    </citation>
    <scope>NUCLEOTIDE SEQUENCE</scope>
    <source>
        <strain evidence="13">BSD2780120875st1_E1_BSD2780120875_150330</strain>
    </source>
</reference>
<dbReference type="GO" id="GO:0003909">
    <property type="term" value="F:DNA ligase activity"/>
    <property type="evidence" value="ECO:0007669"/>
    <property type="project" value="TreeGrafter"/>
</dbReference>
<feature type="binding site" evidence="10">
    <location>
        <begin position="151"/>
        <end position="155"/>
    </location>
    <ligand>
        <name>GMP</name>
        <dbReference type="ChEBI" id="CHEBI:58115"/>
    </ligand>
</feature>
<feature type="binding site" evidence="11">
    <location>
        <position position="170"/>
    </location>
    <ligand>
        <name>Mn(2+)</name>
        <dbReference type="ChEBI" id="CHEBI:29035"/>
        <label>2</label>
    </ligand>
</feature>
<keyword evidence="6 10" id="KW-0342">GTP-binding</keyword>
<dbReference type="STRING" id="28116.Bovatus_00921"/>
<evidence type="ECO:0000256" key="8">
    <source>
        <dbReference type="ARBA" id="ARBA00047746"/>
    </source>
</evidence>
<proteinExistence type="predicted"/>
<accession>A0A139L3A6</accession>
<dbReference type="EMBL" id="VWFO01000019">
    <property type="protein sequence ID" value="KAA4663290.1"/>
    <property type="molecule type" value="Genomic_DNA"/>
</dbReference>
<comment type="cofactor">
    <cofactor evidence="11">
        <name>Mn(2+)</name>
        <dbReference type="ChEBI" id="CHEBI:29035"/>
    </cofactor>
    <text evidence="11">Binds 2 manganese ions per subunit.</text>
</comment>
<dbReference type="GO" id="GO:0006281">
    <property type="term" value="P:DNA repair"/>
    <property type="evidence" value="ECO:0007669"/>
    <property type="project" value="TreeGrafter"/>
</dbReference>
<feature type="binding site" evidence="11">
    <location>
        <position position="259"/>
    </location>
    <ligand>
        <name>Mn(2+)</name>
        <dbReference type="ChEBI" id="CHEBI:29035"/>
        <label>2</label>
    </ligand>
</feature>
<dbReference type="InterPro" id="IPR052915">
    <property type="entry name" value="RtcB-like"/>
</dbReference>
<dbReference type="GO" id="GO:0042245">
    <property type="term" value="P:RNA repair"/>
    <property type="evidence" value="ECO:0007669"/>
    <property type="project" value="UniProtKB-KW"/>
</dbReference>
<keyword evidence="3 11" id="KW-0479">Metal-binding</keyword>
<evidence type="ECO:0000256" key="7">
    <source>
        <dbReference type="ARBA" id="ARBA00023211"/>
    </source>
</evidence>
<feature type="active site" description="GMP-histidine intermediate" evidence="9">
    <location>
        <position position="315"/>
    </location>
</feature>
<keyword evidence="4 10" id="KW-0547">Nucleotide-binding</keyword>
<dbReference type="InterPro" id="IPR001233">
    <property type="entry name" value="RtcB"/>
</dbReference>
<dbReference type="PANTHER" id="PTHR43749:SF2">
    <property type="entry name" value="RNA-SPLICING LIGASE RTCB"/>
    <property type="match status" value="1"/>
</dbReference>
<dbReference type="Proteomes" id="UP001219389">
    <property type="component" value="Unassembled WGS sequence"/>
</dbReference>
<protein>
    <recommendedName>
        <fullName evidence="1">3'-phosphate/5'-hydroxy nucleic acid ligase</fullName>
        <ecNumber evidence="1">6.5.1.8</ecNumber>
    </recommendedName>
</protein>
<feature type="binding site" evidence="10">
    <location>
        <begin position="259"/>
        <end position="260"/>
    </location>
    <ligand>
        <name>GMP</name>
        <dbReference type="ChEBI" id="CHEBI:58115"/>
    </ligand>
</feature>
<sequence>MEKVIMGTRLPAKLWLDEVEDSCMSQIMDLTSLPFAFKHIVIMPDAHAGKGMPIGGVLATNSVIVPNAVGVDIGCGMCAIKTNLKAEGFSYTDLTSIMSKIRAVVPLGFDHQNKKQDQELLPQGFDFEEMPVLKNQYEACLKQIGTLGGGNHFIEIQKDTATSDVWVMIHSGSRNIGLKVANHYNKIAQYWNEKWYSEMVSGLAYLPMETQMAKDYFREMNYCVAFAFANRQLMMTRICEAIQAVKPETDFDPMINIAHNYAAWENHFDQDVIVHRKGATRAYEGEIGIIPGSMGTKSYIVEGLGNPESFKSCSHGAGRLMGRKDACRRLSLDEEKERMDQQGIIHGLRSQNELDEAPGAYKDIAQVIANERDLVKPLVELAPMAVIKG</sequence>
<comment type="caution">
    <text evidence="12">The sequence shown here is derived from an EMBL/GenBank/DDBJ whole genome shotgun (WGS) entry which is preliminary data.</text>
</comment>
<dbReference type="GO" id="GO:0030145">
    <property type="term" value="F:manganese ion binding"/>
    <property type="evidence" value="ECO:0007669"/>
    <property type="project" value="TreeGrafter"/>
</dbReference>
<evidence type="ECO:0000313" key="14">
    <source>
        <dbReference type="EMBL" id="RHH48181.1"/>
    </source>
</evidence>
<feature type="binding site" evidence="10">
    <location>
        <position position="298"/>
    </location>
    <ligand>
        <name>GMP</name>
        <dbReference type="ChEBI" id="CHEBI:58115"/>
    </ligand>
</feature>
<feature type="binding site" evidence="10">
    <location>
        <begin position="315"/>
        <end position="318"/>
    </location>
    <ligand>
        <name>GMP</name>
        <dbReference type="ChEBI" id="CHEBI:58115"/>
    </ligand>
</feature>
<dbReference type="InterPro" id="IPR036025">
    <property type="entry name" value="RtcB-like_sf"/>
</dbReference>
<evidence type="ECO:0000256" key="6">
    <source>
        <dbReference type="ARBA" id="ARBA00023134"/>
    </source>
</evidence>
<dbReference type="AlphaFoldDB" id="A0A139L3A6"/>
<dbReference type="Gene3D" id="3.90.1860.10">
    <property type="entry name" value="tRNA-splicing ligase RtcB"/>
    <property type="match status" value="1"/>
</dbReference>
<evidence type="ECO:0000256" key="1">
    <source>
        <dbReference type="ARBA" id="ARBA00012726"/>
    </source>
</evidence>
<feature type="binding site" evidence="11">
    <location>
        <position position="152"/>
    </location>
    <ligand>
        <name>Mn(2+)</name>
        <dbReference type="ChEBI" id="CHEBI:29035"/>
        <label>1</label>
    </ligand>
</feature>
<dbReference type="Proteomes" id="UP000283329">
    <property type="component" value="Unassembled WGS sequence"/>
</dbReference>
<dbReference type="SUPFAM" id="SSF103365">
    <property type="entry name" value="Hypothetical protein PH1602"/>
    <property type="match status" value="1"/>
</dbReference>
<dbReference type="EC" id="6.5.1.8" evidence="1"/>
<comment type="catalytic activity">
    <reaction evidence="8">
        <text>a 3'-end 3'-phospho-ribonucleotide-RNA + a 5'-end dephospho-ribonucleoside-RNA + GTP = a ribonucleotidyl-ribonucleotide-RNA + GMP + diphosphate</text>
        <dbReference type="Rhea" id="RHEA:68076"/>
        <dbReference type="Rhea" id="RHEA-COMP:10463"/>
        <dbReference type="Rhea" id="RHEA-COMP:13936"/>
        <dbReference type="Rhea" id="RHEA-COMP:17355"/>
        <dbReference type="ChEBI" id="CHEBI:33019"/>
        <dbReference type="ChEBI" id="CHEBI:37565"/>
        <dbReference type="ChEBI" id="CHEBI:58115"/>
        <dbReference type="ChEBI" id="CHEBI:83062"/>
        <dbReference type="ChEBI" id="CHEBI:138284"/>
        <dbReference type="ChEBI" id="CHEBI:173118"/>
        <dbReference type="EC" id="6.5.1.8"/>
    </reaction>
</comment>
<dbReference type="Pfam" id="PF01139">
    <property type="entry name" value="RtcB"/>
    <property type="match status" value="1"/>
</dbReference>
<evidence type="ECO:0000313" key="16">
    <source>
        <dbReference type="Proteomes" id="UP000435985"/>
    </source>
</evidence>
<evidence type="ECO:0000256" key="5">
    <source>
        <dbReference type="ARBA" id="ARBA00022800"/>
    </source>
</evidence>
<organism evidence="12 16">
    <name type="scientific">Bacteroides ovatus</name>
    <dbReference type="NCBI Taxonomy" id="28116"/>
    <lineage>
        <taxon>Bacteria</taxon>
        <taxon>Pseudomonadati</taxon>
        <taxon>Bacteroidota</taxon>
        <taxon>Bacteroidia</taxon>
        <taxon>Bacteroidales</taxon>
        <taxon>Bacteroidaceae</taxon>
        <taxon>Bacteroides</taxon>
    </lineage>
</organism>
<dbReference type="GO" id="GO:0005525">
    <property type="term" value="F:GTP binding"/>
    <property type="evidence" value="ECO:0007669"/>
    <property type="project" value="UniProtKB-KW"/>
</dbReference>
<dbReference type="Proteomes" id="UP000435985">
    <property type="component" value="Unassembled WGS sequence"/>
</dbReference>
<reference evidence="14 15" key="1">
    <citation type="submission" date="2018-08" db="EMBL/GenBank/DDBJ databases">
        <title>A genome reference for cultivated species of the human gut microbiota.</title>
        <authorList>
            <person name="Zou Y."/>
            <person name="Xue W."/>
            <person name="Luo G."/>
        </authorList>
    </citation>
    <scope>NUCLEOTIDE SEQUENCE [LARGE SCALE GENOMIC DNA]</scope>
    <source>
        <strain evidence="14 15">AM17-48</strain>
    </source>
</reference>
<evidence type="ECO:0000313" key="13">
    <source>
        <dbReference type="EMBL" id="MDC2743599.1"/>
    </source>
</evidence>
<feature type="binding site" evidence="10">
    <location>
        <position position="388"/>
    </location>
    <ligand>
        <name>GMP</name>
        <dbReference type="ChEBI" id="CHEBI:58115"/>
    </ligand>
</feature>
<evidence type="ECO:0000256" key="2">
    <source>
        <dbReference type="ARBA" id="ARBA00022598"/>
    </source>
</evidence>
<feature type="binding site" evidence="10">
    <location>
        <begin position="291"/>
        <end position="294"/>
    </location>
    <ligand>
        <name>GMP</name>
        <dbReference type="ChEBI" id="CHEBI:58115"/>
    </ligand>
</feature>
<dbReference type="GO" id="GO:0006396">
    <property type="term" value="P:RNA processing"/>
    <property type="evidence" value="ECO:0007669"/>
    <property type="project" value="InterPro"/>
</dbReference>
<reference evidence="12 16" key="2">
    <citation type="journal article" date="2019" name="Nat. Med.">
        <title>A library of human gut bacterial isolates paired with longitudinal multiomics data enables mechanistic microbiome research.</title>
        <authorList>
            <person name="Poyet M."/>
            <person name="Groussin M."/>
            <person name="Gibbons S.M."/>
            <person name="Avila-Pacheco J."/>
            <person name="Jiang X."/>
            <person name="Kearney S.M."/>
            <person name="Perrotta A.R."/>
            <person name="Berdy B."/>
            <person name="Zhao S."/>
            <person name="Lieberman T.D."/>
            <person name="Swanson P.K."/>
            <person name="Smith M."/>
            <person name="Roesemann S."/>
            <person name="Alexander J.E."/>
            <person name="Rich S.A."/>
            <person name="Livny J."/>
            <person name="Vlamakis H."/>
            <person name="Clish C."/>
            <person name="Bullock K."/>
            <person name="Deik A."/>
            <person name="Scott J."/>
            <person name="Pierce K.A."/>
            <person name="Xavier R.J."/>
            <person name="Alm E.J."/>
        </authorList>
    </citation>
    <scope>NUCLEOTIDE SEQUENCE [LARGE SCALE GENOMIC DNA]</scope>
    <source>
        <strain evidence="12 16">BIOML-A14</strain>
    </source>
</reference>
<dbReference type="PANTHER" id="PTHR43749">
    <property type="entry name" value="RNA-SPLICING LIGASE RTCB"/>
    <property type="match status" value="1"/>
</dbReference>
<dbReference type="GO" id="GO:0170057">
    <property type="term" value="F:RNA ligase (GTP) activity"/>
    <property type="evidence" value="ECO:0007669"/>
    <property type="project" value="UniProtKB-EC"/>
</dbReference>
<dbReference type="EMBL" id="QRJR01000006">
    <property type="protein sequence ID" value="RHH48181.1"/>
    <property type="molecule type" value="Genomic_DNA"/>
</dbReference>